<accession>A0A4D6H935</accession>
<name>A0A4D6H935_9EURY</name>
<organism evidence="1 2">
    <name type="scientific">Halapricum salinum</name>
    <dbReference type="NCBI Taxonomy" id="1457250"/>
    <lineage>
        <taxon>Archaea</taxon>
        <taxon>Methanobacteriati</taxon>
        <taxon>Methanobacteriota</taxon>
        <taxon>Stenosarchaea group</taxon>
        <taxon>Halobacteria</taxon>
        <taxon>Halobacteriales</taxon>
        <taxon>Haloarculaceae</taxon>
        <taxon>Halapricum</taxon>
    </lineage>
</organism>
<dbReference type="GeneID" id="39846553"/>
<protein>
    <submittedName>
        <fullName evidence="1">Uncharacterized protein</fullName>
    </submittedName>
</protein>
<dbReference type="KEGG" id="hsn:DV733_01755"/>
<evidence type="ECO:0000313" key="2">
    <source>
        <dbReference type="Proteomes" id="UP000296706"/>
    </source>
</evidence>
<sequence length="73" mass="8511">MLYRGNDGEYYGGVDIWERFESNSWTPFAWDPERGTEWVETDDQELLELTPVVREEVPRSVEIERTDSGLSVA</sequence>
<evidence type="ECO:0000313" key="1">
    <source>
        <dbReference type="EMBL" id="QCC50021.1"/>
    </source>
</evidence>
<dbReference type="EMBL" id="CP031310">
    <property type="protein sequence ID" value="QCC50021.1"/>
    <property type="molecule type" value="Genomic_DNA"/>
</dbReference>
<keyword evidence="2" id="KW-1185">Reference proteome</keyword>
<proteinExistence type="predicted"/>
<dbReference type="AlphaFoldDB" id="A0A4D6H935"/>
<dbReference type="OrthoDB" id="216494at2157"/>
<dbReference type="Proteomes" id="UP000296706">
    <property type="component" value="Chromosome"/>
</dbReference>
<gene>
    <name evidence="1" type="ORF">DV733_01755</name>
</gene>
<reference evidence="1 2" key="1">
    <citation type="journal article" date="2019" name="Nat. Commun.">
        <title>A new type of DNA phosphorothioation-based antiviral system in archaea.</title>
        <authorList>
            <person name="Xiong L."/>
            <person name="Liu S."/>
            <person name="Chen S."/>
            <person name="Xiao Y."/>
            <person name="Zhu B."/>
            <person name="Gao Y."/>
            <person name="Zhang Y."/>
            <person name="Chen B."/>
            <person name="Luo J."/>
            <person name="Deng Z."/>
            <person name="Chen X."/>
            <person name="Wang L."/>
            <person name="Chen S."/>
        </authorList>
    </citation>
    <scope>NUCLEOTIDE SEQUENCE [LARGE SCALE GENOMIC DNA]</scope>
    <source>
        <strain evidence="1 2">CBA1105</strain>
    </source>
</reference>
<dbReference type="RefSeq" id="WP_049993466.1">
    <property type="nucleotide sequence ID" value="NZ_CP031310.1"/>
</dbReference>